<reference evidence="1 2" key="1">
    <citation type="submission" date="2015-12" db="EMBL/GenBank/DDBJ databases">
        <title>The genome of Folsomia candida.</title>
        <authorList>
            <person name="Faddeeva A."/>
            <person name="Derks M.F."/>
            <person name="Anvar Y."/>
            <person name="Smit S."/>
            <person name="Van Straalen N."/>
            <person name="Roelofs D."/>
        </authorList>
    </citation>
    <scope>NUCLEOTIDE SEQUENCE [LARGE SCALE GENOMIC DNA]</scope>
    <source>
        <strain evidence="1 2">VU population</strain>
        <tissue evidence="1">Whole body</tissue>
    </source>
</reference>
<dbReference type="EMBL" id="LNIX01000007">
    <property type="protein sequence ID" value="OXA51756.1"/>
    <property type="molecule type" value="Genomic_DNA"/>
</dbReference>
<organism evidence="1 2">
    <name type="scientific">Folsomia candida</name>
    <name type="common">Springtail</name>
    <dbReference type="NCBI Taxonomy" id="158441"/>
    <lineage>
        <taxon>Eukaryota</taxon>
        <taxon>Metazoa</taxon>
        <taxon>Ecdysozoa</taxon>
        <taxon>Arthropoda</taxon>
        <taxon>Hexapoda</taxon>
        <taxon>Collembola</taxon>
        <taxon>Entomobryomorpha</taxon>
        <taxon>Isotomoidea</taxon>
        <taxon>Isotomidae</taxon>
        <taxon>Proisotominae</taxon>
        <taxon>Folsomia</taxon>
    </lineage>
</organism>
<comment type="caution">
    <text evidence="1">The sequence shown here is derived from an EMBL/GenBank/DDBJ whole genome shotgun (WGS) entry which is preliminary data.</text>
</comment>
<evidence type="ECO:0000313" key="2">
    <source>
        <dbReference type="Proteomes" id="UP000198287"/>
    </source>
</evidence>
<dbReference type="OMA" id="WIDNNTH"/>
<dbReference type="Proteomes" id="UP000198287">
    <property type="component" value="Unassembled WGS sequence"/>
</dbReference>
<evidence type="ECO:0000313" key="1">
    <source>
        <dbReference type="EMBL" id="OXA51756.1"/>
    </source>
</evidence>
<dbReference type="SUPFAM" id="SSF81383">
    <property type="entry name" value="F-box domain"/>
    <property type="match status" value="1"/>
</dbReference>
<keyword evidence="2" id="KW-1185">Reference proteome</keyword>
<dbReference type="AlphaFoldDB" id="A0A226E5G2"/>
<sequence length="477" mass="54783">MMNLLPPEITEIIFGFLDASTLDLVVSNVCLLWHDIAAKALEKRTTKMLDYFVTNSQHMNEIRNQLSPEAQDDNQKLLEIYEKAFLHKGFEIGKKHLGDEVLNFLVQVRNERGCDCHHPQNLCFIRSLHIMACHQLVLVQMPEKIEFYHMHCLQSGENDDYRTKYATSVLGSTTLSNVWIDNNTHTAVSVFNDKIVCQETTRALILFRVKVVNHSNKTVVLENIRRIFLPLWSCDLVMLDNMVCTLFTTGNLGIWRMKENDIQVSENTCVNAVTMRNMRLTKMYLCQSLVIIKILTDTSAHWSIFDSNDTQLFQVQTVDLNTFIRTSFLNSSDICSEVIDIFVTLNTFIVHCQVTTSLKSDLNRPSRRLKTPAPTYREVACRRMATNPTLQHFQSSEMFNLCFDNEYAKKMLTDPSEYLVSPFLSLFGNSKSSLDLNNIVSFVGVNDCPVYRSSPSCSHYGKIVEFHAMLYSLSDRK</sequence>
<dbReference type="InterPro" id="IPR036047">
    <property type="entry name" value="F-box-like_dom_sf"/>
</dbReference>
<proteinExistence type="predicted"/>
<dbReference type="OrthoDB" id="10630283at2759"/>
<evidence type="ECO:0008006" key="3">
    <source>
        <dbReference type="Google" id="ProtNLM"/>
    </source>
</evidence>
<protein>
    <recommendedName>
        <fullName evidence="3">F-box domain-containing protein</fullName>
    </recommendedName>
</protein>
<accession>A0A226E5G2</accession>
<gene>
    <name evidence="1" type="ORF">Fcan01_12882</name>
</gene>
<name>A0A226E5G2_FOLCA</name>